<comment type="similarity">
    <text evidence="1">Belongs to the peroxiredoxin family. AhpC/Prx1 subfamily.</text>
</comment>
<dbReference type="PIRSF" id="PIRSF000239">
    <property type="entry name" value="AHPC"/>
    <property type="match status" value="1"/>
</dbReference>
<gene>
    <name evidence="11" type="ORF">SAMN05192556_11511</name>
</gene>
<evidence type="ECO:0000256" key="7">
    <source>
        <dbReference type="ARBA" id="ARBA00032824"/>
    </source>
</evidence>
<reference evidence="12" key="1">
    <citation type="submission" date="2016-11" db="EMBL/GenBank/DDBJ databases">
        <authorList>
            <person name="Varghese N."/>
            <person name="Submissions S."/>
        </authorList>
    </citation>
    <scope>NUCLEOTIDE SEQUENCE [LARGE SCALE GENOMIC DNA]</scope>
    <source>
        <strain evidence="12">ALO Sharm</strain>
    </source>
</reference>
<dbReference type="InterPro" id="IPR019479">
    <property type="entry name" value="Peroxiredoxin_C"/>
</dbReference>
<dbReference type="GO" id="GO:0042744">
    <property type="term" value="P:hydrogen peroxide catabolic process"/>
    <property type="evidence" value="ECO:0007669"/>
    <property type="project" value="TreeGrafter"/>
</dbReference>
<dbReference type="InterPro" id="IPR000866">
    <property type="entry name" value="AhpC/TSA"/>
</dbReference>
<evidence type="ECO:0000256" key="9">
    <source>
        <dbReference type="PIRSR" id="PIRSR000239-1"/>
    </source>
</evidence>
<dbReference type="CDD" id="cd03016">
    <property type="entry name" value="PRX_1cys"/>
    <property type="match status" value="1"/>
</dbReference>
<dbReference type="InterPro" id="IPR050217">
    <property type="entry name" value="Peroxiredoxin"/>
</dbReference>
<dbReference type="Gene3D" id="3.40.30.10">
    <property type="entry name" value="Glutaredoxin"/>
    <property type="match status" value="1"/>
</dbReference>
<dbReference type="Pfam" id="PF10417">
    <property type="entry name" value="1-cysPrx_C"/>
    <property type="match status" value="1"/>
</dbReference>
<dbReference type="GO" id="GO:0005829">
    <property type="term" value="C:cytosol"/>
    <property type="evidence" value="ECO:0007669"/>
    <property type="project" value="TreeGrafter"/>
</dbReference>
<keyword evidence="5" id="KW-0676">Redox-active center</keyword>
<sequence>MSLQLGDIAPDFTQESTAGTINFHEWAGDNWVILFSHPKDFTPVCTTELGEVSRLKPEFDKRNTKAIGLSVDPLEDHEAWAGDIQETQGQGLNFPLLADSDRKVSNLYGMIHPNANDTLTVRSVFIIDPNKKIRLTITYPASTGRNFAEVLRVLDSLQLTDEHKLATPVNWQDGDDCIIVPAVSNEEAKTLFPEGWDEQKPYLRLVKQPKRS</sequence>
<organism evidence="11 12">
    <name type="scientific">Halomonas caseinilytica</name>
    <dbReference type="NCBI Taxonomy" id="438744"/>
    <lineage>
        <taxon>Bacteria</taxon>
        <taxon>Pseudomonadati</taxon>
        <taxon>Pseudomonadota</taxon>
        <taxon>Gammaproteobacteria</taxon>
        <taxon>Oceanospirillales</taxon>
        <taxon>Halomonadaceae</taxon>
        <taxon>Halomonas</taxon>
    </lineage>
</organism>
<dbReference type="AlphaFoldDB" id="A0A1M7AP35"/>
<name>A0A1M7AP35_9GAMM</name>
<keyword evidence="4" id="KW-0560">Oxidoreductase</keyword>
<dbReference type="InterPro" id="IPR024706">
    <property type="entry name" value="Peroxiredoxin_AhpC-typ"/>
</dbReference>
<comment type="similarity">
    <text evidence="6">Belongs to the peroxiredoxin family. Prx6 subfamily.</text>
</comment>
<evidence type="ECO:0000256" key="1">
    <source>
        <dbReference type="ARBA" id="ARBA00009796"/>
    </source>
</evidence>
<dbReference type="RefSeq" id="WP_064700962.1">
    <property type="nucleotide sequence ID" value="NZ_BDEO01000018.1"/>
</dbReference>
<keyword evidence="12" id="KW-1185">Reference proteome</keyword>
<evidence type="ECO:0000259" key="10">
    <source>
        <dbReference type="PROSITE" id="PS51352"/>
    </source>
</evidence>
<dbReference type="PANTHER" id="PTHR10681">
    <property type="entry name" value="THIOREDOXIN PEROXIDASE"/>
    <property type="match status" value="1"/>
</dbReference>
<evidence type="ECO:0000313" key="11">
    <source>
        <dbReference type="EMBL" id="SHL44524.1"/>
    </source>
</evidence>
<comment type="function">
    <text evidence="8">Thiol-specific peroxidase that catalyzes the reduction of hydrogen peroxide and organic hydroperoxides to water and alcohols, respectively. Plays a role in cell protection against oxidative stress by detoxifying peroxides.</text>
</comment>
<dbReference type="PROSITE" id="PS51352">
    <property type="entry name" value="THIOREDOXIN_2"/>
    <property type="match status" value="1"/>
</dbReference>
<dbReference type="GO" id="GO:0008379">
    <property type="term" value="F:thioredoxin peroxidase activity"/>
    <property type="evidence" value="ECO:0007669"/>
    <property type="project" value="TreeGrafter"/>
</dbReference>
<dbReference type="SUPFAM" id="SSF52833">
    <property type="entry name" value="Thioredoxin-like"/>
    <property type="match status" value="1"/>
</dbReference>
<accession>A0A1M7AP35</accession>
<evidence type="ECO:0000256" key="8">
    <source>
        <dbReference type="ARBA" id="ARBA00037420"/>
    </source>
</evidence>
<dbReference type="Gene3D" id="3.30.1020.10">
    <property type="entry name" value="Antioxidant, Horf6, Chain A, domain2"/>
    <property type="match status" value="1"/>
</dbReference>
<dbReference type="FunFam" id="3.30.1020.10:FF:000001">
    <property type="entry name" value="1-Cys peroxiredoxin"/>
    <property type="match status" value="1"/>
</dbReference>
<keyword evidence="3" id="KW-0049">Antioxidant</keyword>
<dbReference type="GO" id="GO:0033554">
    <property type="term" value="P:cellular response to stress"/>
    <property type="evidence" value="ECO:0007669"/>
    <property type="project" value="TreeGrafter"/>
</dbReference>
<dbReference type="OrthoDB" id="9812811at2"/>
<evidence type="ECO:0000256" key="3">
    <source>
        <dbReference type="ARBA" id="ARBA00022862"/>
    </source>
</evidence>
<feature type="active site" description="Cysteine sulfenic acid (-SOH) intermediate; for peroxidase activity" evidence="9">
    <location>
        <position position="45"/>
    </location>
</feature>
<evidence type="ECO:0000256" key="5">
    <source>
        <dbReference type="ARBA" id="ARBA00023284"/>
    </source>
</evidence>
<dbReference type="InterPro" id="IPR045020">
    <property type="entry name" value="PRX_1cys"/>
</dbReference>
<evidence type="ECO:0000256" key="2">
    <source>
        <dbReference type="ARBA" id="ARBA00022559"/>
    </source>
</evidence>
<feature type="domain" description="Thioredoxin" evidence="10">
    <location>
        <begin position="3"/>
        <end position="159"/>
    </location>
</feature>
<proteinExistence type="inferred from homology"/>
<dbReference type="Proteomes" id="UP000184248">
    <property type="component" value="Unassembled WGS sequence"/>
</dbReference>
<dbReference type="Pfam" id="PF00578">
    <property type="entry name" value="AhpC-TSA"/>
    <property type="match status" value="1"/>
</dbReference>
<evidence type="ECO:0000313" key="12">
    <source>
        <dbReference type="Proteomes" id="UP000184248"/>
    </source>
</evidence>
<evidence type="ECO:0000256" key="4">
    <source>
        <dbReference type="ARBA" id="ARBA00023002"/>
    </source>
</evidence>
<protein>
    <recommendedName>
        <fullName evidence="7">Thioredoxin peroxidase</fullName>
    </recommendedName>
</protein>
<dbReference type="EMBL" id="FRAL01000015">
    <property type="protein sequence ID" value="SHL44524.1"/>
    <property type="molecule type" value="Genomic_DNA"/>
</dbReference>
<dbReference type="NCBIfam" id="NF009668">
    <property type="entry name" value="PRK13189.1"/>
    <property type="match status" value="1"/>
</dbReference>
<dbReference type="InterPro" id="IPR036249">
    <property type="entry name" value="Thioredoxin-like_sf"/>
</dbReference>
<keyword evidence="2" id="KW-0575">Peroxidase</keyword>
<dbReference type="InterPro" id="IPR013766">
    <property type="entry name" value="Thioredoxin_domain"/>
</dbReference>
<evidence type="ECO:0000256" key="6">
    <source>
        <dbReference type="ARBA" id="ARBA00025719"/>
    </source>
</evidence>
<dbReference type="GO" id="GO:0006979">
    <property type="term" value="P:response to oxidative stress"/>
    <property type="evidence" value="ECO:0007669"/>
    <property type="project" value="TreeGrafter"/>
</dbReference>
<dbReference type="FunFam" id="3.40.30.10:FF:000011">
    <property type="entry name" value="Peroxiredoxin PRX1"/>
    <property type="match status" value="1"/>
</dbReference>
<dbReference type="GO" id="GO:0045454">
    <property type="term" value="P:cell redox homeostasis"/>
    <property type="evidence" value="ECO:0007669"/>
    <property type="project" value="TreeGrafter"/>
</dbReference>
<dbReference type="PANTHER" id="PTHR10681:SF128">
    <property type="entry name" value="THIOREDOXIN-DEPENDENT PEROXIDE REDUCTASE, MITOCHONDRIAL"/>
    <property type="match status" value="1"/>
</dbReference>